<proteinExistence type="predicted"/>
<sequence>MYKTENDKVNPGEVIIVRKPHRSPVQVLWYPDIDHAFNAWKDNGIYACYQNWDDFCSGAGDVDETVKEKLGIAGIKEDQPFILFAPSVNHEPEYYPADVDKRNMLSQIIRDDMYSGDFFEAENDESYNDFINRIIKYSGGHNEPTREMIKKQLYIENPEPEPDEPVEDINSDVENTKQEITGEIKSINNNIFTGGNISKAKQFQKQMVEKGVVSPDEDFILVNEFQIGFNGQKIKEEFKDDFVVLTIPVESENSTLFHTAKYYHTSALENLEYDKTQIQGKKQYVEKNSSKIAEPEETGQGIINNASQNDSEQIPGFGLNKSEMEQFKDFHSLFVTSAFESGTPVPDFGYFNQQSGHVTIINGYEFARLEDADSTVVLTKLNSENERIFIKIPAEQYQTVIDNSKKLLSDLNSNQTNQNFESINAEYRENLKLDEREQRVNTAANFWHNYQAGVLNYANNKKEAMNFAKRLISEMIPEEKEKFYKTVAKYEKIKDKNGKHLSYDQRILEKYDEITNNMTIKNTSIWRKYANEKENTLEQIKMYTEVFDKPGYKLDESCNLKIGDAIKLSVSVDGLKGKKMKFPPQEFKLTSYSIDTNSVALVSADGKQKIIKQRDVFIKEVQKLEKKQLKQVKKLNQECIEI</sequence>
<keyword evidence="1" id="KW-0175">Coiled coil</keyword>
<comment type="caution">
    <text evidence="2">The sequence shown here is derived from an EMBL/GenBank/DDBJ whole genome shotgun (WGS) entry which is preliminary data.</text>
</comment>
<feature type="coiled-coil region" evidence="1">
    <location>
        <begin position="607"/>
        <end position="638"/>
    </location>
</feature>
<name>A0A9D9HND2_9SPIR</name>
<dbReference type="Proteomes" id="UP000823638">
    <property type="component" value="Unassembled WGS sequence"/>
</dbReference>
<dbReference type="EMBL" id="JADIMM010000025">
    <property type="protein sequence ID" value="MBO8457062.1"/>
    <property type="molecule type" value="Genomic_DNA"/>
</dbReference>
<feature type="coiled-coil region" evidence="1">
    <location>
        <begin position="394"/>
        <end position="437"/>
    </location>
</feature>
<reference evidence="2" key="2">
    <citation type="journal article" date="2021" name="PeerJ">
        <title>Extensive microbial diversity within the chicken gut microbiome revealed by metagenomics and culture.</title>
        <authorList>
            <person name="Gilroy R."/>
            <person name="Ravi A."/>
            <person name="Getino M."/>
            <person name="Pursley I."/>
            <person name="Horton D.L."/>
            <person name="Alikhan N.F."/>
            <person name="Baker D."/>
            <person name="Gharbi K."/>
            <person name="Hall N."/>
            <person name="Watson M."/>
            <person name="Adriaenssens E.M."/>
            <person name="Foster-Nyarko E."/>
            <person name="Jarju S."/>
            <person name="Secka A."/>
            <person name="Antonio M."/>
            <person name="Oren A."/>
            <person name="Chaudhuri R.R."/>
            <person name="La Ragione R."/>
            <person name="Hildebrand F."/>
            <person name="Pallen M.J."/>
        </authorList>
    </citation>
    <scope>NUCLEOTIDE SEQUENCE</scope>
    <source>
        <strain evidence="2">10532</strain>
    </source>
</reference>
<organism evidence="2 3">
    <name type="scientific">Candidatus Gallitreponema excrementavium</name>
    <dbReference type="NCBI Taxonomy" id="2840840"/>
    <lineage>
        <taxon>Bacteria</taxon>
        <taxon>Pseudomonadati</taxon>
        <taxon>Spirochaetota</taxon>
        <taxon>Spirochaetia</taxon>
        <taxon>Spirochaetales</taxon>
        <taxon>Candidatus Gallitreponema</taxon>
    </lineage>
</organism>
<dbReference type="AlphaFoldDB" id="A0A9D9HND2"/>
<reference evidence="2" key="1">
    <citation type="submission" date="2020-10" db="EMBL/GenBank/DDBJ databases">
        <authorList>
            <person name="Gilroy R."/>
        </authorList>
    </citation>
    <scope>NUCLEOTIDE SEQUENCE</scope>
    <source>
        <strain evidence="2">10532</strain>
    </source>
</reference>
<gene>
    <name evidence="2" type="ORF">IAA81_02400</name>
</gene>
<evidence type="ECO:0000256" key="1">
    <source>
        <dbReference type="SAM" id="Coils"/>
    </source>
</evidence>
<evidence type="ECO:0000313" key="2">
    <source>
        <dbReference type="EMBL" id="MBO8457062.1"/>
    </source>
</evidence>
<evidence type="ECO:0000313" key="3">
    <source>
        <dbReference type="Proteomes" id="UP000823638"/>
    </source>
</evidence>
<protein>
    <submittedName>
        <fullName evidence="2">Uncharacterized protein</fullName>
    </submittedName>
</protein>
<accession>A0A9D9HND2</accession>